<sequence>MDATEDVALPRMVQLAWGLGEEGSRGPKRGLTLDEIVDAAIALADEEGVAALSMSRVAKRLGFTTMSLYRYVQSKDELLELIADRVVGSPPEIPADLGWREGLELWARAEYDVLMQHRWWLRLPITGAPFGPNNMAWLEAALRCLGSTGLPEPLKVKVALNVSVHVIGRARFTADLQVDSESDSYSAVLSRVLDPARFPALLSAVRGGGFSEDDVEWQDADFRFALTLVLDGVERLVRQYEPSANRAAHGDSDS</sequence>
<dbReference type="PROSITE" id="PS50977">
    <property type="entry name" value="HTH_TETR_2"/>
    <property type="match status" value="1"/>
</dbReference>
<keyword evidence="2 4" id="KW-0238">DNA-binding</keyword>
<dbReference type="Pfam" id="PF02909">
    <property type="entry name" value="TetR_C_1"/>
    <property type="match status" value="1"/>
</dbReference>
<dbReference type="Gene3D" id="1.10.357.10">
    <property type="entry name" value="Tetracycline Repressor, domain 2"/>
    <property type="match status" value="1"/>
</dbReference>
<name>A0ABW9FU79_9NOCA</name>
<keyword evidence="7" id="KW-1185">Reference proteome</keyword>
<feature type="domain" description="HTH tetR-type" evidence="5">
    <location>
        <begin position="30"/>
        <end position="90"/>
    </location>
</feature>
<dbReference type="SUPFAM" id="SSF46689">
    <property type="entry name" value="Homeodomain-like"/>
    <property type="match status" value="1"/>
</dbReference>
<dbReference type="PRINTS" id="PR00455">
    <property type="entry name" value="HTHTETR"/>
</dbReference>
<dbReference type="PANTHER" id="PTHR30055:SF151">
    <property type="entry name" value="TRANSCRIPTIONAL REGULATORY PROTEIN"/>
    <property type="match status" value="1"/>
</dbReference>
<evidence type="ECO:0000256" key="3">
    <source>
        <dbReference type="ARBA" id="ARBA00023163"/>
    </source>
</evidence>
<organism evidence="6 7">
    <name type="scientific">Prescottella soli</name>
    <dbReference type="NCBI Taxonomy" id="1543852"/>
    <lineage>
        <taxon>Bacteria</taxon>
        <taxon>Bacillati</taxon>
        <taxon>Actinomycetota</taxon>
        <taxon>Actinomycetes</taxon>
        <taxon>Mycobacteriales</taxon>
        <taxon>Nocardiaceae</taxon>
        <taxon>Prescottella</taxon>
    </lineage>
</organism>
<evidence type="ECO:0000256" key="2">
    <source>
        <dbReference type="ARBA" id="ARBA00023125"/>
    </source>
</evidence>
<keyword evidence="3" id="KW-0804">Transcription</keyword>
<comment type="caution">
    <text evidence="6">The sequence shown here is derived from an EMBL/GenBank/DDBJ whole genome shotgun (WGS) entry which is preliminary data.</text>
</comment>
<dbReference type="SUPFAM" id="SSF48498">
    <property type="entry name" value="Tetracyclin repressor-like, C-terminal domain"/>
    <property type="match status" value="1"/>
</dbReference>
<dbReference type="Pfam" id="PF00440">
    <property type="entry name" value="TetR_N"/>
    <property type="match status" value="1"/>
</dbReference>
<evidence type="ECO:0000256" key="1">
    <source>
        <dbReference type="ARBA" id="ARBA00023015"/>
    </source>
</evidence>
<evidence type="ECO:0000313" key="7">
    <source>
        <dbReference type="Proteomes" id="UP001629744"/>
    </source>
</evidence>
<dbReference type="InterPro" id="IPR001647">
    <property type="entry name" value="HTH_TetR"/>
</dbReference>
<evidence type="ECO:0000256" key="4">
    <source>
        <dbReference type="PROSITE-ProRule" id="PRU00335"/>
    </source>
</evidence>
<feature type="DNA-binding region" description="H-T-H motif" evidence="4">
    <location>
        <begin position="53"/>
        <end position="72"/>
    </location>
</feature>
<evidence type="ECO:0000313" key="6">
    <source>
        <dbReference type="EMBL" id="MFM1728355.1"/>
    </source>
</evidence>
<keyword evidence="1" id="KW-0805">Transcription regulation</keyword>
<dbReference type="EMBL" id="JBDLNU010000002">
    <property type="protein sequence ID" value="MFM1728355.1"/>
    <property type="molecule type" value="Genomic_DNA"/>
</dbReference>
<protein>
    <submittedName>
        <fullName evidence="6">TetR/AcrR family transcriptional regulator</fullName>
    </submittedName>
</protein>
<dbReference type="Proteomes" id="UP001629744">
    <property type="component" value="Unassembled WGS sequence"/>
</dbReference>
<accession>A0ABW9FU79</accession>
<dbReference type="RefSeq" id="WP_348604757.1">
    <property type="nucleotide sequence ID" value="NZ_CP157276.1"/>
</dbReference>
<gene>
    <name evidence="6" type="ORF">ABEU19_001836</name>
</gene>
<proteinExistence type="predicted"/>
<dbReference type="Gene3D" id="1.10.10.60">
    <property type="entry name" value="Homeodomain-like"/>
    <property type="match status" value="1"/>
</dbReference>
<dbReference type="InterPro" id="IPR036271">
    <property type="entry name" value="Tet_transcr_reg_TetR-rel_C_sf"/>
</dbReference>
<evidence type="ECO:0000259" key="5">
    <source>
        <dbReference type="PROSITE" id="PS50977"/>
    </source>
</evidence>
<dbReference type="PANTHER" id="PTHR30055">
    <property type="entry name" value="HTH-TYPE TRANSCRIPTIONAL REGULATOR RUTR"/>
    <property type="match status" value="1"/>
</dbReference>
<dbReference type="InterPro" id="IPR050109">
    <property type="entry name" value="HTH-type_TetR-like_transc_reg"/>
</dbReference>
<reference evidence="6 7" key="1">
    <citation type="submission" date="2023-11" db="EMBL/GenBank/DDBJ databases">
        <authorList>
            <person name="Val-Calvo J."/>
            <person name="Scortti M."/>
            <person name="Vazquez-Boland J."/>
        </authorList>
    </citation>
    <scope>NUCLEOTIDE SEQUENCE [LARGE SCALE GENOMIC DNA]</scope>
    <source>
        <strain evidence="6 7">DSM 46662</strain>
    </source>
</reference>
<dbReference type="InterPro" id="IPR009057">
    <property type="entry name" value="Homeodomain-like_sf"/>
</dbReference>
<dbReference type="InterPro" id="IPR004111">
    <property type="entry name" value="Repressor_TetR_C"/>
</dbReference>